<sequence length="242" mass="25321">MWVVLASVAQACTVGSGIVQRFLQEGAWVVAPLRSAASKRRLTDHLEAAPTDKLHTPVADWSTEAGAAELAKFVKEAGLQLDHVVSVAGGMAPPGNVADITPALVQEAVTTKVVGHVLLAQALLPLMRQQATSSWTVITGMLGEVCMMPGVALTCISNSAVFGLVKVLQFESKDSPLRVNELRIASIIRRDSEAQNEAFPGVPAAPASKVGALLAGIATGQQRDEVIRVSAEDLDKVPAFAG</sequence>
<dbReference type="OMA" id="ETHAMQR"/>
<dbReference type="GeneID" id="17353260"/>
<dbReference type="PANTHER" id="PTHR43669">
    <property type="entry name" value="5-KETO-D-GLUCONATE 5-REDUCTASE"/>
    <property type="match status" value="1"/>
</dbReference>
<dbReference type="KEGG" id="cvr:CHLNCDRAFT_136538"/>
<dbReference type="AlphaFoldDB" id="E1ZKJ9"/>
<dbReference type="RefSeq" id="XP_005845920.1">
    <property type="nucleotide sequence ID" value="XM_005845858.1"/>
</dbReference>
<evidence type="ECO:0000313" key="3">
    <source>
        <dbReference type="EMBL" id="EFN53818.1"/>
    </source>
</evidence>
<organism evidence="4">
    <name type="scientific">Chlorella variabilis</name>
    <name type="common">Green alga</name>
    <dbReference type="NCBI Taxonomy" id="554065"/>
    <lineage>
        <taxon>Eukaryota</taxon>
        <taxon>Viridiplantae</taxon>
        <taxon>Chlorophyta</taxon>
        <taxon>core chlorophytes</taxon>
        <taxon>Trebouxiophyceae</taxon>
        <taxon>Chlorellales</taxon>
        <taxon>Chlorellaceae</taxon>
        <taxon>Chlorella clade</taxon>
        <taxon>Chlorella</taxon>
    </lineage>
</organism>
<evidence type="ECO:0008006" key="5">
    <source>
        <dbReference type="Google" id="ProtNLM"/>
    </source>
</evidence>
<gene>
    <name evidence="3" type="ORF">CHLNCDRAFT_136538</name>
</gene>
<proteinExistence type="inferred from homology"/>
<dbReference type="InParanoid" id="E1ZKJ9"/>
<dbReference type="GO" id="GO:0016491">
    <property type="term" value="F:oxidoreductase activity"/>
    <property type="evidence" value="ECO:0007669"/>
    <property type="project" value="UniProtKB-KW"/>
</dbReference>
<reference evidence="3 4" key="1">
    <citation type="journal article" date="2010" name="Plant Cell">
        <title>The Chlorella variabilis NC64A genome reveals adaptation to photosymbiosis, coevolution with viruses, and cryptic sex.</title>
        <authorList>
            <person name="Blanc G."/>
            <person name="Duncan G."/>
            <person name="Agarkova I."/>
            <person name="Borodovsky M."/>
            <person name="Gurnon J."/>
            <person name="Kuo A."/>
            <person name="Lindquist E."/>
            <person name="Lucas S."/>
            <person name="Pangilinan J."/>
            <person name="Polle J."/>
            <person name="Salamov A."/>
            <person name="Terry A."/>
            <person name="Yamada T."/>
            <person name="Dunigan D.D."/>
            <person name="Grigoriev I.V."/>
            <person name="Claverie J.M."/>
            <person name="Van Etten J.L."/>
        </authorList>
    </citation>
    <scope>NUCLEOTIDE SEQUENCE [LARGE SCALE GENOMIC DNA]</scope>
    <source>
        <strain evidence="3 4">NC64A</strain>
    </source>
</reference>
<dbReference type="EMBL" id="GL433850">
    <property type="protein sequence ID" value="EFN53818.1"/>
    <property type="molecule type" value="Genomic_DNA"/>
</dbReference>
<evidence type="ECO:0000256" key="2">
    <source>
        <dbReference type="ARBA" id="ARBA00023002"/>
    </source>
</evidence>
<comment type="similarity">
    <text evidence="1">Belongs to the short-chain dehydrogenases/reductases (SDR) family.</text>
</comment>
<dbReference type="OrthoDB" id="2735536at2759"/>
<dbReference type="InterPro" id="IPR002347">
    <property type="entry name" value="SDR_fam"/>
</dbReference>
<evidence type="ECO:0000313" key="4">
    <source>
        <dbReference type="Proteomes" id="UP000008141"/>
    </source>
</evidence>
<dbReference type="SUPFAM" id="SSF51735">
    <property type="entry name" value="NAD(P)-binding Rossmann-fold domains"/>
    <property type="match status" value="1"/>
</dbReference>
<accession>E1ZKJ9</accession>
<keyword evidence="4" id="KW-1185">Reference proteome</keyword>
<dbReference type="Proteomes" id="UP000008141">
    <property type="component" value="Unassembled WGS sequence"/>
</dbReference>
<dbReference type="InterPro" id="IPR036291">
    <property type="entry name" value="NAD(P)-bd_dom_sf"/>
</dbReference>
<dbReference type="PANTHER" id="PTHR43669:SF3">
    <property type="entry name" value="ALCOHOL DEHYDROGENASE, PUTATIVE (AFU_ORTHOLOGUE AFUA_3G03445)-RELATED"/>
    <property type="match status" value="1"/>
</dbReference>
<protein>
    <recommendedName>
        <fullName evidence="5">NAD(P)-binding domain-containing protein</fullName>
    </recommendedName>
</protein>
<keyword evidence="2" id="KW-0560">Oxidoreductase</keyword>
<name>E1ZKJ9_CHLVA</name>
<dbReference type="Pfam" id="PF13561">
    <property type="entry name" value="adh_short_C2"/>
    <property type="match status" value="1"/>
</dbReference>
<dbReference type="Gene3D" id="3.40.50.720">
    <property type="entry name" value="NAD(P)-binding Rossmann-like Domain"/>
    <property type="match status" value="1"/>
</dbReference>
<evidence type="ECO:0000256" key="1">
    <source>
        <dbReference type="ARBA" id="ARBA00006484"/>
    </source>
</evidence>